<dbReference type="GO" id="GO:1990904">
    <property type="term" value="C:ribonucleoprotein complex"/>
    <property type="evidence" value="ECO:0007669"/>
    <property type="project" value="UniProtKB-KW"/>
</dbReference>
<dbReference type="RefSeq" id="WP_207298833.1">
    <property type="nucleotide sequence ID" value="NZ_CP071444.1"/>
</dbReference>
<protein>
    <recommendedName>
        <fullName evidence="5 6">Large ribosomal subunit protein uL4</fullName>
    </recommendedName>
</protein>
<comment type="function">
    <text evidence="6">One of the primary rRNA binding proteins, this protein initially binds near the 5'-end of the 23S rRNA. It is important during the early stages of 50S assembly. It makes multiple contacts with different domains of the 23S rRNA in the assembled 50S subunit and ribosome.</text>
</comment>
<keyword evidence="3 6" id="KW-0689">Ribosomal protein</keyword>
<sequence length="207" mass="22635">MPKIDVINIKGEKIEELTLSDAIFGIEPNEAAVHQVVVAQLANKRQGTQSAKTRSEVRGGGRKPWRQKGTGRARAGTIRSPLWKGGGVIFAPKPRDYTKKVNKKMNRLAMKSVLSAKVAENELLVLDSIVMDAPKTKEMTAILSAIKAGKKTIIVLDSVNENIYKSARNIEGVITATVDTLNVYDLLNYDCLVATKGSVEKIEEVYA</sequence>
<comment type="similarity">
    <text evidence="1 6">Belongs to the universal ribosomal protein uL4 family.</text>
</comment>
<evidence type="ECO:0000256" key="1">
    <source>
        <dbReference type="ARBA" id="ARBA00010528"/>
    </source>
</evidence>
<comment type="subunit">
    <text evidence="2 6">Part of the 50S ribosomal subunit.</text>
</comment>
<dbReference type="InterPro" id="IPR013005">
    <property type="entry name" value="Ribosomal_uL4-like"/>
</dbReference>
<comment type="function">
    <text evidence="6">Forms part of the polypeptide exit tunnel.</text>
</comment>
<dbReference type="GO" id="GO:0003735">
    <property type="term" value="F:structural constituent of ribosome"/>
    <property type="evidence" value="ECO:0007669"/>
    <property type="project" value="InterPro"/>
</dbReference>
<dbReference type="KEGG" id="alka:J0B03_06480"/>
<reference evidence="8" key="1">
    <citation type="submission" date="2021-03" db="EMBL/GenBank/DDBJ databases">
        <title>Alkalibacter marinus sp. nov., isolated from tidal flat sediment.</title>
        <authorList>
            <person name="Namirimu T."/>
            <person name="Yang J.-A."/>
            <person name="Yang S.-H."/>
            <person name="Kim Y.-J."/>
            <person name="Kwon K.K."/>
        </authorList>
    </citation>
    <scope>NUCLEOTIDE SEQUENCE</scope>
    <source>
        <strain evidence="8">ES005</strain>
    </source>
</reference>
<dbReference type="EMBL" id="CP071444">
    <property type="protein sequence ID" value="QSX07489.1"/>
    <property type="molecule type" value="Genomic_DNA"/>
</dbReference>
<dbReference type="SUPFAM" id="SSF52166">
    <property type="entry name" value="Ribosomal protein L4"/>
    <property type="match status" value="1"/>
</dbReference>
<feature type="region of interest" description="Disordered" evidence="7">
    <location>
        <begin position="44"/>
        <end position="74"/>
    </location>
</feature>
<gene>
    <name evidence="6 8" type="primary">rplD</name>
    <name evidence="8" type="ORF">J0B03_06480</name>
</gene>
<dbReference type="GO" id="GO:0006412">
    <property type="term" value="P:translation"/>
    <property type="evidence" value="ECO:0007669"/>
    <property type="project" value="UniProtKB-UniRule"/>
</dbReference>
<dbReference type="NCBIfam" id="TIGR03953">
    <property type="entry name" value="rplD_bact"/>
    <property type="match status" value="1"/>
</dbReference>
<evidence type="ECO:0000256" key="7">
    <source>
        <dbReference type="SAM" id="MobiDB-lite"/>
    </source>
</evidence>
<dbReference type="InterPro" id="IPR023574">
    <property type="entry name" value="Ribosomal_uL4_dom_sf"/>
</dbReference>
<evidence type="ECO:0000256" key="2">
    <source>
        <dbReference type="ARBA" id="ARBA00011838"/>
    </source>
</evidence>
<evidence type="ECO:0000313" key="9">
    <source>
        <dbReference type="Proteomes" id="UP000663499"/>
    </source>
</evidence>
<evidence type="ECO:0000256" key="5">
    <source>
        <dbReference type="ARBA" id="ARBA00035244"/>
    </source>
</evidence>
<dbReference type="PANTHER" id="PTHR10746">
    <property type="entry name" value="50S RIBOSOMAL PROTEIN L4"/>
    <property type="match status" value="1"/>
</dbReference>
<dbReference type="GO" id="GO:0005840">
    <property type="term" value="C:ribosome"/>
    <property type="evidence" value="ECO:0007669"/>
    <property type="project" value="UniProtKB-KW"/>
</dbReference>
<dbReference type="GO" id="GO:0019843">
    <property type="term" value="F:rRNA binding"/>
    <property type="evidence" value="ECO:0007669"/>
    <property type="project" value="UniProtKB-UniRule"/>
</dbReference>
<feature type="compositionally biased region" description="Basic residues" evidence="7">
    <location>
        <begin position="60"/>
        <end position="71"/>
    </location>
</feature>
<dbReference type="InterPro" id="IPR002136">
    <property type="entry name" value="Ribosomal_uL4"/>
</dbReference>
<accession>A0A975AGF6</accession>
<evidence type="ECO:0000256" key="4">
    <source>
        <dbReference type="ARBA" id="ARBA00023274"/>
    </source>
</evidence>
<dbReference type="PANTHER" id="PTHR10746:SF6">
    <property type="entry name" value="LARGE RIBOSOMAL SUBUNIT PROTEIN UL4M"/>
    <property type="match status" value="1"/>
</dbReference>
<evidence type="ECO:0000256" key="3">
    <source>
        <dbReference type="ARBA" id="ARBA00022980"/>
    </source>
</evidence>
<keyword evidence="6" id="KW-0699">rRNA-binding</keyword>
<dbReference type="Gene3D" id="3.40.1370.10">
    <property type="match status" value="1"/>
</dbReference>
<dbReference type="HAMAP" id="MF_01328_B">
    <property type="entry name" value="Ribosomal_uL4_B"/>
    <property type="match status" value="1"/>
</dbReference>
<name>A0A975AGF6_9FIRM</name>
<evidence type="ECO:0000256" key="6">
    <source>
        <dbReference type="HAMAP-Rule" id="MF_01328"/>
    </source>
</evidence>
<organism evidence="8 9">
    <name type="scientific">Alkalibacter rhizosphaerae</name>
    <dbReference type="NCBI Taxonomy" id="2815577"/>
    <lineage>
        <taxon>Bacteria</taxon>
        <taxon>Bacillati</taxon>
        <taxon>Bacillota</taxon>
        <taxon>Clostridia</taxon>
        <taxon>Eubacteriales</taxon>
        <taxon>Eubacteriaceae</taxon>
        <taxon>Alkalibacter</taxon>
    </lineage>
</organism>
<evidence type="ECO:0000313" key="8">
    <source>
        <dbReference type="EMBL" id="QSX07489.1"/>
    </source>
</evidence>
<proteinExistence type="inferred from homology"/>
<keyword evidence="6" id="KW-0694">RNA-binding</keyword>
<keyword evidence="9" id="KW-1185">Reference proteome</keyword>
<dbReference type="Pfam" id="PF00573">
    <property type="entry name" value="Ribosomal_L4"/>
    <property type="match status" value="1"/>
</dbReference>
<dbReference type="AlphaFoldDB" id="A0A975AGF6"/>
<keyword evidence="4 6" id="KW-0687">Ribonucleoprotein</keyword>
<dbReference type="Proteomes" id="UP000663499">
    <property type="component" value="Chromosome"/>
</dbReference>